<reference evidence="1 2" key="1">
    <citation type="submission" date="2020-07" db="EMBL/GenBank/DDBJ databases">
        <title>Comparative genomics of pyrophilous fungi reveals a link between fire events and developmental genes.</title>
        <authorList>
            <consortium name="DOE Joint Genome Institute"/>
            <person name="Steindorff A.S."/>
            <person name="Carver A."/>
            <person name="Calhoun S."/>
            <person name="Stillman K."/>
            <person name="Liu H."/>
            <person name="Lipzen A."/>
            <person name="Pangilinan J."/>
            <person name="Labutti K."/>
            <person name="Bruns T.D."/>
            <person name="Grigoriev I.V."/>
        </authorList>
    </citation>
    <scope>NUCLEOTIDE SEQUENCE [LARGE SCALE GENOMIC DNA]</scope>
    <source>
        <strain evidence="1 2">CBS 144469</strain>
    </source>
</reference>
<keyword evidence="2" id="KW-1185">Reference proteome</keyword>
<dbReference type="OrthoDB" id="3247165at2759"/>
<dbReference type="EMBL" id="JACGCI010000120">
    <property type="protein sequence ID" value="KAF6744492.1"/>
    <property type="molecule type" value="Genomic_DNA"/>
</dbReference>
<organism evidence="1 2">
    <name type="scientific">Ephemerocybe angulata</name>
    <dbReference type="NCBI Taxonomy" id="980116"/>
    <lineage>
        <taxon>Eukaryota</taxon>
        <taxon>Fungi</taxon>
        <taxon>Dikarya</taxon>
        <taxon>Basidiomycota</taxon>
        <taxon>Agaricomycotina</taxon>
        <taxon>Agaricomycetes</taxon>
        <taxon>Agaricomycetidae</taxon>
        <taxon>Agaricales</taxon>
        <taxon>Agaricineae</taxon>
        <taxon>Psathyrellaceae</taxon>
        <taxon>Ephemerocybe</taxon>
    </lineage>
</organism>
<comment type="caution">
    <text evidence="1">The sequence shown here is derived from an EMBL/GenBank/DDBJ whole genome shotgun (WGS) entry which is preliminary data.</text>
</comment>
<dbReference type="SUPFAM" id="SSF52540">
    <property type="entry name" value="P-loop containing nucleoside triphosphate hydrolases"/>
    <property type="match status" value="1"/>
</dbReference>
<protein>
    <submittedName>
        <fullName evidence="1">Uncharacterized protein</fullName>
    </submittedName>
</protein>
<accession>A0A8H6HE60</accession>
<proteinExistence type="predicted"/>
<sequence>MRQIDDSPDEVAFRRALNNLRWRNCDSQDIALLRTRLAGSAPDLSVDGDGFKNVSIITALNKDKDQYNHANSVRFAAEVGEKLEDFYSFDKLSSTEPKRTDPKKARRIYSTAKSISKSAQVGLWNQPPNTSEQIPGKLSLCIGMPVIIRFNEAMELCITRGQEARVVGWSALKYPKWPGRKYLDVLYVELINPPHMVKLPHLPKNVVPLTRNSESIEAQLPNDQYMRISRSQIPVLPNFSMTDYSSQGKTREWNVVDLTECRSFQGVYTCLSRGTSLARTLIVRDFKDDLLQGELDGSLRQEYRELGYLTTITDLRYRGILPSEIMRPTRWETIRLYRHWKKTAGVNIADAPAFQEEDTVAPPDEEISYEIETLTANGKRKLRELNEKAATKKRRRLTDYDPILANATWASPAGPIWDSSDWSCAFDSLTFIFHWLWVSNRVKWSRTLTSYSPSLASMIAAFEGMPQRDPELEITGVRDEWRAALRETHPSMYPPGRRGTDLMGLIQHVLGFRFASARIRTSCEGCRVTTVETAKGGARTVAAFCSVREALSTQSFVDEAFSPVRRCSSCDSDVLVKHRKSEVLALEVAGADQDLLMNSRIEVGDWGLYRLAGVIYYGDEHFISRVISRNNKVYVHDGIEGGYSTYEGTLDDDFSAAALSKARGKSASVAMYALADRLPAEAPAETDSD</sequence>
<evidence type="ECO:0000313" key="2">
    <source>
        <dbReference type="Proteomes" id="UP000521943"/>
    </source>
</evidence>
<dbReference type="Proteomes" id="UP000521943">
    <property type="component" value="Unassembled WGS sequence"/>
</dbReference>
<dbReference type="InterPro" id="IPR027417">
    <property type="entry name" value="P-loop_NTPase"/>
</dbReference>
<name>A0A8H6HE60_9AGAR</name>
<dbReference type="AlphaFoldDB" id="A0A8H6HE60"/>
<evidence type="ECO:0000313" key="1">
    <source>
        <dbReference type="EMBL" id="KAF6744492.1"/>
    </source>
</evidence>
<gene>
    <name evidence="1" type="ORF">DFP72DRAFT_825759</name>
</gene>